<sequence>MRVTDLTLGLLTLLGGIAIYISALGFKAIPGQAYGAGTMPRAIALVTVLTGIFLIFKAALAGERVPGLVLADWTRQRGPMARAASVLVLIVAYILISPIVGFLPTAFAVLVLAMLVLRVRLLIAASVALVAAIAIQQSFGKLLLVPLPRSSFLTFLW</sequence>
<dbReference type="RefSeq" id="WP_072703549.1">
    <property type="nucleotide sequence ID" value="NZ_FMJB01000019.1"/>
</dbReference>
<feature type="transmembrane region" description="Helical" evidence="1">
    <location>
        <begin position="42"/>
        <end position="61"/>
    </location>
</feature>
<protein>
    <submittedName>
        <fullName evidence="3">Putative membrane protein</fullName>
    </submittedName>
</protein>
<feature type="transmembrane region" description="Helical" evidence="1">
    <location>
        <begin position="81"/>
        <end position="114"/>
    </location>
</feature>
<feature type="transmembrane region" description="Helical" evidence="1">
    <location>
        <begin position="6"/>
        <end position="30"/>
    </location>
</feature>
<reference evidence="4" key="1">
    <citation type="submission" date="2016-09" db="EMBL/GenBank/DDBJ databases">
        <authorList>
            <person name="Wibberg D."/>
        </authorList>
    </citation>
    <scope>NUCLEOTIDE SEQUENCE [LARGE SCALE GENOMIC DNA]</scope>
</reference>
<evidence type="ECO:0000313" key="3">
    <source>
        <dbReference type="EMBL" id="SCM66324.1"/>
    </source>
</evidence>
<dbReference type="EMBL" id="FMJB01000019">
    <property type="protein sequence ID" value="SCM66324.1"/>
    <property type="molecule type" value="Genomic_DNA"/>
</dbReference>
<keyword evidence="1" id="KW-1133">Transmembrane helix</keyword>
<feature type="domain" description="DUF1468" evidence="2">
    <location>
        <begin position="11"/>
        <end position="148"/>
    </location>
</feature>
<evidence type="ECO:0000259" key="2">
    <source>
        <dbReference type="Pfam" id="PF07331"/>
    </source>
</evidence>
<name>A0A1M4MX82_9RHOB</name>
<organism evidence="3 4">
    <name type="scientific">Donghicola eburneus</name>
    <dbReference type="NCBI Taxonomy" id="393278"/>
    <lineage>
        <taxon>Bacteria</taxon>
        <taxon>Pseudomonadati</taxon>
        <taxon>Pseudomonadota</taxon>
        <taxon>Alphaproteobacteria</taxon>
        <taxon>Rhodobacterales</taxon>
        <taxon>Roseobacteraceae</taxon>
        <taxon>Donghicola</taxon>
    </lineage>
</organism>
<keyword evidence="4" id="KW-1185">Reference proteome</keyword>
<dbReference type="AlphaFoldDB" id="A0A1M4MX82"/>
<evidence type="ECO:0000313" key="4">
    <source>
        <dbReference type="Proteomes" id="UP000184085"/>
    </source>
</evidence>
<accession>A0A1M4MX82</accession>
<dbReference type="Pfam" id="PF07331">
    <property type="entry name" value="TctB"/>
    <property type="match status" value="1"/>
</dbReference>
<keyword evidence="1" id="KW-0472">Membrane</keyword>
<dbReference type="InterPro" id="IPR009936">
    <property type="entry name" value="DUF1468"/>
</dbReference>
<keyword evidence="1" id="KW-0812">Transmembrane</keyword>
<proteinExistence type="predicted"/>
<dbReference type="Proteomes" id="UP000184085">
    <property type="component" value="Unassembled WGS sequence"/>
</dbReference>
<gene>
    <name evidence="3" type="ORF">KARMA_0498</name>
</gene>
<feature type="transmembrane region" description="Helical" evidence="1">
    <location>
        <begin position="121"/>
        <end position="139"/>
    </location>
</feature>
<evidence type="ECO:0000256" key="1">
    <source>
        <dbReference type="SAM" id="Phobius"/>
    </source>
</evidence>